<comment type="caution">
    <text evidence="5">The sequence shown here is derived from an EMBL/GenBank/DDBJ whole genome shotgun (WGS) entry which is preliminary data.</text>
</comment>
<protein>
    <recommendedName>
        <fullName evidence="4">HPt domain-containing protein</fullName>
    </recommendedName>
</protein>
<dbReference type="Gene3D" id="1.20.120.160">
    <property type="entry name" value="HPT domain"/>
    <property type="match status" value="1"/>
</dbReference>
<dbReference type="PROSITE" id="PS50894">
    <property type="entry name" value="HPT"/>
    <property type="match status" value="1"/>
</dbReference>
<feature type="domain" description="HPt" evidence="4">
    <location>
        <begin position="65"/>
        <end position="163"/>
    </location>
</feature>
<evidence type="ECO:0000256" key="2">
    <source>
        <dbReference type="SAM" id="Coils"/>
    </source>
</evidence>
<dbReference type="InterPro" id="IPR045871">
    <property type="entry name" value="AHP1-5/YPD1"/>
</dbReference>
<dbReference type="Pfam" id="PF01627">
    <property type="entry name" value="Hpt"/>
    <property type="match status" value="1"/>
</dbReference>
<evidence type="ECO:0000313" key="5">
    <source>
        <dbReference type="EMBL" id="KAG7529722.1"/>
    </source>
</evidence>
<dbReference type="GO" id="GO:0005737">
    <property type="term" value="C:cytoplasm"/>
    <property type="evidence" value="ECO:0007669"/>
    <property type="project" value="TreeGrafter"/>
</dbReference>
<feature type="modified residue" description="Phosphohistidine" evidence="1">
    <location>
        <position position="104"/>
    </location>
</feature>
<evidence type="ECO:0000256" key="3">
    <source>
        <dbReference type="SAM" id="MobiDB-lite"/>
    </source>
</evidence>
<dbReference type="FunFam" id="1.20.120.160:FF:000007">
    <property type="entry name" value="Multistep phosphorelay regulator 1"/>
    <property type="match status" value="1"/>
</dbReference>
<dbReference type="GO" id="GO:0005634">
    <property type="term" value="C:nucleus"/>
    <property type="evidence" value="ECO:0007669"/>
    <property type="project" value="TreeGrafter"/>
</dbReference>
<feature type="compositionally biased region" description="Basic and acidic residues" evidence="3">
    <location>
        <begin position="22"/>
        <end position="36"/>
    </location>
</feature>
<dbReference type="PANTHER" id="PTHR28242:SF52">
    <property type="entry name" value="PHOSPHORELAY INTERMEDIATE PROTEIN YPD1"/>
    <property type="match status" value="1"/>
</dbReference>
<feature type="coiled-coil region" evidence="2">
    <location>
        <begin position="146"/>
        <end position="173"/>
    </location>
</feature>
<proteinExistence type="predicted"/>
<evidence type="ECO:0000313" key="6">
    <source>
        <dbReference type="Proteomes" id="UP000812966"/>
    </source>
</evidence>
<evidence type="ECO:0000256" key="1">
    <source>
        <dbReference type="PROSITE-ProRule" id="PRU00110"/>
    </source>
</evidence>
<dbReference type="PANTHER" id="PTHR28242">
    <property type="entry name" value="PHOSPHORELAY INTERMEDIATE PROTEIN YPD1"/>
    <property type="match status" value="1"/>
</dbReference>
<reference evidence="5" key="1">
    <citation type="submission" date="2020-04" db="EMBL/GenBank/DDBJ databases">
        <title>Analysis of mating type loci in Filobasidium floriforme.</title>
        <authorList>
            <person name="Nowrousian M."/>
        </authorList>
    </citation>
    <scope>NUCLEOTIDE SEQUENCE</scope>
    <source>
        <strain evidence="5">CBS 6242</strain>
    </source>
</reference>
<dbReference type="GO" id="GO:0000160">
    <property type="term" value="P:phosphorelay signal transduction system"/>
    <property type="evidence" value="ECO:0007669"/>
    <property type="project" value="InterPro"/>
</dbReference>
<dbReference type="InterPro" id="IPR008207">
    <property type="entry name" value="Sig_transdc_His_kin_Hpt_dom"/>
</dbReference>
<feature type="compositionally biased region" description="Acidic residues" evidence="3">
    <location>
        <begin position="49"/>
        <end position="61"/>
    </location>
</feature>
<keyword evidence="2" id="KW-0175">Coiled coil</keyword>
<dbReference type="CDD" id="cd00088">
    <property type="entry name" value="HPT"/>
    <property type="match status" value="1"/>
</dbReference>
<dbReference type="SMART" id="SM00073">
    <property type="entry name" value="HPT"/>
    <property type="match status" value="1"/>
</dbReference>
<evidence type="ECO:0000259" key="4">
    <source>
        <dbReference type="PROSITE" id="PS50894"/>
    </source>
</evidence>
<sequence>MSSEHKIPGKSEQGGKAGAPAERTHKDKKEPPRDPEGIIDMDILGQVFEMDELEDEDDEDGAGGGHEFSKGIVWNYFEQAESTFEKMYAALQSKDLPQLSSLGHFLKGSSAALGVSKVKDSCEKMQHYGNLRDEEAAKTLSDAEALQKIKELLVEVEEEYEEAAEWLKRYYREQEEDQ</sequence>
<keyword evidence="1" id="KW-0597">Phosphoprotein</keyword>
<feature type="region of interest" description="Disordered" evidence="3">
    <location>
        <begin position="1"/>
        <end position="68"/>
    </location>
</feature>
<dbReference type="InterPro" id="IPR036641">
    <property type="entry name" value="HPT_dom_sf"/>
</dbReference>
<dbReference type="GO" id="GO:0043424">
    <property type="term" value="F:protein histidine kinase binding"/>
    <property type="evidence" value="ECO:0007669"/>
    <property type="project" value="InterPro"/>
</dbReference>
<name>A0A8K0JHA8_9TREE</name>
<dbReference type="EMBL" id="JABELV010000138">
    <property type="protein sequence ID" value="KAG7529722.1"/>
    <property type="molecule type" value="Genomic_DNA"/>
</dbReference>
<keyword evidence="6" id="KW-1185">Reference proteome</keyword>
<dbReference type="GO" id="GO:0009927">
    <property type="term" value="F:histidine phosphotransfer kinase activity"/>
    <property type="evidence" value="ECO:0007669"/>
    <property type="project" value="InterPro"/>
</dbReference>
<accession>A0A8K0JHA8</accession>
<dbReference type="AlphaFoldDB" id="A0A8K0JHA8"/>
<gene>
    <name evidence="5" type="ORF">FFLO_05449</name>
</gene>
<organism evidence="5 6">
    <name type="scientific">Filobasidium floriforme</name>
    <dbReference type="NCBI Taxonomy" id="5210"/>
    <lineage>
        <taxon>Eukaryota</taxon>
        <taxon>Fungi</taxon>
        <taxon>Dikarya</taxon>
        <taxon>Basidiomycota</taxon>
        <taxon>Agaricomycotina</taxon>
        <taxon>Tremellomycetes</taxon>
        <taxon>Filobasidiales</taxon>
        <taxon>Filobasidiaceae</taxon>
        <taxon>Filobasidium</taxon>
    </lineage>
</organism>
<dbReference type="Proteomes" id="UP000812966">
    <property type="component" value="Unassembled WGS sequence"/>
</dbReference>
<dbReference type="SUPFAM" id="SSF47226">
    <property type="entry name" value="Histidine-containing phosphotransfer domain, HPT domain"/>
    <property type="match status" value="1"/>
</dbReference>